<dbReference type="SUPFAM" id="SSF56801">
    <property type="entry name" value="Acetyl-CoA synthetase-like"/>
    <property type="match status" value="1"/>
</dbReference>
<evidence type="ECO:0000313" key="5">
    <source>
        <dbReference type="EMBL" id="MBB4703729.1"/>
    </source>
</evidence>
<dbReference type="Pfam" id="PF13193">
    <property type="entry name" value="AMP-binding_C"/>
    <property type="match status" value="1"/>
</dbReference>
<dbReference type="PROSITE" id="PS00455">
    <property type="entry name" value="AMP_BINDING"/>
    <property type="match status" value="1"/>
</dbReference>
<dbReference type="CDD" id="cd04433">
    <property type="entry name" value="AFD_class_I"/>
    <property type="match status" value="1"/>
</dbReference>
<dbReference type="Gene3D" id="3.30.300.30">
    <property type="match status" value="1"/>
</dbReference>
<evidence type="ECO:0000259" key="4">
    <source>
        <dbReference type="Pfam" id="PF13193"/>
    </source>
</evidence>
<feature type="domain" description="AMP-binding enzyme C-terminal" evidence="4">
    <location>
        <begin position="410"/>
        <end position="482"/>
    </location>
</feature>
<keyword evidence="2 5" id="KW-0436">Ligase</keyword>
<dbReference type="InterPro" id="IPR025110">
    <property type="entry name" value="AMP-bd_C"/>
</dbReference>
<proteinExistence type="inferred from homology"/>
<evidence type="ECO:0000259" key="3">
    <source>
        <dbReference type="Pfam" id="PF00501"/>
    </source>
</evidence>
<name>A0A7W7DBW3_9ACTN</name>
<accession>A0A7W7DBW3</accession>
<dbReference type="Proteomes" id="UP000542210">
    <property type="component" value="Unassembled WGS sequence"/>
</dbReference>
<dbReference type="Pfam" id="PF00501">
    <property type="entry name" value="AMP-binding"/>
    <property type="match status" value="1"/>
</dbReference>
<dbReference type="InterPro" id="IPR042099">
    <property type="entry name" value="ANL_N_sf"/>
</dbReference>
<gene>
    <name evidence="5" type="ORF">BJ982_005273</name>
</gene>
<comment type="similarity">
    <text evidence="1">Belongs to the ATP-dependent AMP-binding enzyme family.</text>
</comment>
<dbReference type="InterPro" id="IPR000873">
    <property type="entry name" value="AMP-dep_synth/lig_dom"/>
</dbReference>
<dbReference type="InterPro" id="IPR020845">
    <property type="entry name" value="AMP-binding_CS"/>
</dbReference>
<evidence type="ECO:0000256" key="1">
    <source>
        <dbReference type="ARBA" id="ARBA00006432"/>
    </source>
</evidence>
<dbReference type="AlphaFoldDB" id="A0A7W7DBW3"/>
<dbReference type="Gene3D" id="3.40.50.12780">
    <property type="entry name" value="N-terminal domain of ligase-like"/>
    <property type="match status" value="1"/>
</dbReference>
<dbReference type="GO" id="GO:0031956">
    <property type="term" value="F:medium-chain fatty acid-CoA ligase activity"/>
    <property type="evidence" value="ECO:0007669"/>
    <property type="project" value="TreeGrafter"/>
</dbReference>
<dbReference type="GO" id="GO:0006631">
    <property type="term" value="P:fatty acid metabolic process"/>
    <property type="evidence" value="ECO:0007669"/>
    <property type="project" value="TreeGrafter"/>
</dbReference>
<dbReference type="PANTHER" id="PTHR43201">
    <property type="entry name" value="ACYL-COA SYNTHETASE"/>
    <property type="match status" value="1"/>
</dbReference>
<reference evidence="5 6" key="1">
    <citation type="submission" date="2020-08" db="EMBL/GenBank/DDBJ databases">
        <title>Sequencing the genomes of 1000 actinobacteria strains.</title>
        <authorList>
            <person name="Klenk H.-P."/>
        </authorList>
    </citation>
    <scope>NUCLEOTIDE SEQUENCE [LARGE SCALE GENOMIC DNA]</scope>
    <source>
        <strain evidence="5 6">DSM 45784</strain>
    </source>
</reference>
<dbReference type="EMBL" id="JACHND010000001">
    <property type="protein sequence ID" value="MBB4703729.1"/>
    <property type="molecule type" value="Genomic_DNA"/>
</dbReference>
<sequence>MGSLGESARGEAVMVSEVRGHLRRNAERAPDAVAVRSAHGGREESVTWPELGELADKVAAGVAGRRFRGPVTVVVDNSVASVATVLGFALAAADVALVERESSYLLDEDSVLRRVGSGRVVCPPEAVEPLSARGYTCLSFAELADGAGLDGLDGTVSSGRVRDAEVLQMTSGSSGRPKAARQTVRNVLRGGELYRDAHRVTAADTIVAPMSLSHSFPLVGGLATALVSGASLRTMTRFATGALVESLEEATVLLGTPLLFRMLNTVLPRDRARTRLRLSLSSGGPLPPDVAEGAVQRLGAPVHQVYGSTETGLIACQYDREEPWPAGCVGTVADGVEFRVEHEDDGPVVLWRTGTMFLGYAGTSAGGPRPDGFHRSGDHAEVDERGHVFLTGRKDTFVNVGGRKVNPERVEQVLAAHPGVVEVCVYGALNDFGEQEVRAALVLRAGTAASDVVASCRERLMPYEVPHRVREMAALPRTSMGKIDRRGLRSI</sequence>
<comment type="caution">
    <text evidence="5">The sequence shown here is derived from an EMBL/GenBank/DDBJ whole genome shotgun (WGS) entry which is preliminary data.</text>
</comment>
<evidence type="ECO:0000256" key="2">
    <source>
        <dbReference type="ARBA" id="ARBA00022598"/>
    </source>
</evidence>
<keyword evidence="6" id="KW-1185">Reference proteome</keyword>
<protein>
    <submittedName>
        <fullName evidence="5">Acyl-CoA synthetase (AMP-forming)/AMP-acid ligase II</fullName>
    </submittedName>
</protein>
<dbReference type="PANTHER" id="PTHR43201:SF5">
    <property type="entry name" value="MEDIUM-CHAIN ACYL-COA LIGASE ACSF2, MITOCHONDRIAL"/>
    <property type="match status" value="1"/>
</dbReference>
<evidence type="ECO:0000313" key="6">
    <source>
        <dbReference type="Proteomes" id="UP000542210"/>
    </source>
</evidence>
<organism evidence="5 6">
    <name type="scientific">Sphaerisporangium siamense</name>
    <dbReference type="NCBI Taxonomy" id="795645"/>
    <lineage>
        <taxon>Bacteria</taxon>
        <taxon>Bacillati</taxon>
        <taxon>Actinomycetota</taxon>
        <taxon>Actinomycetes</taxon>
        <taxon>Streptosporangiales</taxon>
        <taxon>Streptosporangiaceae</taxon>
        <taxon>Sphaerisporangium</taxon>
    </lineage>
</organism>
<dbReference type="InterPro" id="IPR045851">
    <property type="entry name" value="AMP-bd_C_sf"/>
</dbReference>
<feature type="domain" description="AMP-dependent synthetase/ligase" evidence="3">
    <location>
        <begin position="22"/>
        <end position="359"/>
    </location>
</feature>
<dbReference type="RefSeq" id="WP_184884327.1">
    <property type="nucleotide sequence ID" value="NZ_BOOV01000001.1"/>
</dbReference>